<organism evidence="2">
    <name type="scientific">Brassica napus</name>
    <name type="common">Rape</name>
    <dbReference type="NCBI Taxonomy" id="3708"/>
    <lineage>
        <taxon>Eukaryota</taxon>
        <taxon>Viridiplantae</taxon>
        <taxon>Streptophyta</taxon>
        <taxon>Embryophyta</taxon>
        <taxon>Tracheophyta</taxon>
        <taxon>Spermatophyta</taxon>
        <taxon>Magnoliopsida</taxon>
        <taxon>eudicotyledons</taxon>
        <taxon>Gunneridae</taxon>
        <taxon>Pentapetalae</taxon>
        <taxon>rosids</taxon>
        <taxon>malvids</taxon>
        <taxon>Brassicales</taxon>
        <taxon>Brassicaceae</taxon>
        <taxon>Brassiceae</taxon>
        <taxon>Brassica</taxon>
    </lineage>
</organism>
<feature type="domain" description="AB hydrolase-1" evidence="1">
    <location>
        <begin position="6"/>
        <end position="109"/>
    </location>
</feature>
<protein>
    <submittedName>
        <fullName evidence="2">(rape) hypothetical protein</fullName>
    </submittedName>
</protein>
<dbReference type="InterPro" id="IPR029058">
    <property type="entry name" value="AB_hydrolase_fold"/>
</dbReference>
<dbReference type="Proteomes" id="UP001295469">
    <property type="component" value="Chromosome A04"/>
</dbReference>
<reference evidence="2" key="1">
    <citation type="submission" date="2021-01" db="EMBL/GenBank/DDBJ databases">
        <authorList>
            <consortium name="Genoscope - CEA"/>
            <person name="William W."/>
        </authorList>
    </citation>
    <scope>NUCLEOTIDE SEQUENCE</scope>
</reference>
<dbReference type="EMBL" id="HG994358">
    <property type="protein sequence ID" value="CAF2278213.1"/>
    <property type="molecule type" value="Genomic_DNA"/>
</dbReference>
<gene>
    <name evidence="2" type="ORF">DARMORV10_A04P17990.1</name>
</gene>
<dbReference type="PANTHER" id="PTHR10992">
    <property type="entry name" value="METHYLESTERASE FAMILY MEMBER"/>
    <property type="match status" value="1"/>
</dbReference>
<dbReference type="InterPro" id="IPR045889">
    <property type="entry name" value="MES/HNL"/>
</dbReference>
<dbReference type="PANTHER" id="PTHR10992:SF1057">
    <property type="entry name" value="AB HYDROLASE-1 DOMAIN-CONTAINING PROTEIN"/>
    <property type="match status" value="1"/>
</dbReference>
<proteinExistence type="predicted"/>
<evidence type="ECO:0000259" key="1">
    <source>
        <dbReference type="Pfam" id="PF00561"/>
    </source>
</evidence>
<dbReference type="InterPro" id="IPR000073">
    <property type="entry name" value="AB_hydrolase_1"/>
</dbReference>
<name>A0A817AUU0_BRANA</name>
<dbReference type="AlphaFoldDB" id="A0A817AUU0"/>
<evidence type="ECO:0000313" key="2">
    <source>
        <dbReference type="EMBL" id="CAF2278213.1"/>
    </source>
</evidence>
<accession>A0A817AUU0</accession>
<sequence length="256" mass="27379">MENQKRFVLVHGICHGAWSWYKVKTLLEAAGHCVSAIDLSASGINTTRVEEIQTLKDYSKPLLDIMDSFPSDKKTILVAHSLGGVPAALAADIFPCKTAAIVFLTSAMPDTKNPPAYVIEKHNAGSKKGKREEPEAVCACPWALPRHVDLLQGKSAAGGSLQEAAGHNVSVSAVDLAASDKVILVAHSMGGISAAFAGDIFPHTIAAFVYLTAFMPDKETHLLIMFYNRVFSFGNKVHGHVFPSALSPRGMTPSLL</sequence>
<dbReference type="SUPFAM" id="SSF53474">
    <property type="entry name" value="alpha/beta-Hydrolases"/>
    <property type="match status" value="2"/>
</dbReference>
<dbReference type="Pfam" id="PF00561">
    <property type="entry name" value="Abhydrolase_1"/>
    <property type="match status" value="1"/>
</dbReference>
<dbReference type="Gene3D" id="3.40.50.1820">
    <property type="entry name" value="alpha/beta hydrolase"/>
    <property type="match status" value="2"/>
</dbReference>